<keyword evidence="6 7" id="KW-0472">Membrane</keyword>
<dbReference type="AlphaFoldDB" id="A0A1Y2L008"/>
<sequence>MKRLLYQSASGLAVLGGVLALLIAVVTIVNVGGFAIDKVARLFGGHFPAILGYEDFVGLTVSCAALMMFPYCQTRYGHVAVDVFMNLFPSWFGRAVDVVSSTLMTALALFLGYMMVRGLLEVQSDNAMSAILGWHLWPFYIPGIISMFLWALICMTQIFEREAHV</sequence>
<organism evidence="9 10">
    <name type="scientific">Thalassospira mesophila</name>
    <dbReference type="NCBI Taxonomy" id="1293891"/>
    <lineage>
        <taxon>Bacteria</taxon>
        <taxon>Pseudomonadati</taxon>
        <taxon>Pseudomonadota</taxon>
        <taxon>Alphaproteobacteria</taxon>
        <taxon>Rhodospirillales</taxon>
        <taxon>Thalassospiraceae</taxon>
        <taxon>Thalassospira</taxon>
    </lineage>
</organism>
<keyword evidence="3" id="KW-1003">Cell membrane</keyword>
<dbReference type="GO" id="GO:0022857">
    <property type="term" value="F:transmembrane transporter activity"/>
    <property type="evidence" value="ECO:0007669"/>
    <property type="project" value="UniProtKB-UniRule"/>
</dbReference>
<comment type="similarity">
    <text evidence="7">Belongs to the TRAP transporter small permease family.</text>
</comment>
<dbReference type="GO" id="GO:0005886">
    <property type="term" value="C:plasma membrane"/>
    <property type="evidence" value="ECO:0007669"/>
    <property type="project" value="UniProtKB-SubCell"/>
</dbReference>
<protein>
    <recommendedName>
        <fullName evidence="7">TRAP transporter small permease protein</fullName>
    </recommendedName>
</protein>
<comment type="subunit">
    <text evidence="7">The complex comprises the extracytoplasmic solute receptor protein and the two transmembrane proteins.</text>
</comment>
<evidence type="ECO:0000256" key="3">
    <source>
        <dbReference type="ARBA" id="ARBA00022475"/>
    </source>
</evidence>
<evidence type="ECO:0000259" key="8">
    <source>
        <dbReference type="Pfam" id="PF04290"/>
    </source>
</evidence>
<evidence type="ECO:0000256" key="1">
    <source>
        <dbReference type="ARBA" id="ARBA00004651"/>
    </source>
</evidence>
<gene>
    <name evidence="9" type="ORF">TMES_13920</name>
</gene>
<proteinExistence type="inferred from homology"/>
<evidence type="ECO:0000256" key="2">
    <source>
        <dbReference type="ARBA" id="ARBA00022448"/>
    </source>
</evidence>
<keyword evidence="7" id="KW-0997">Cell inner membrane</keyword>
<dbReference type="Pfam" id="PF04290">
    <property type="entry name" value="DctQ"/>
    <property type="match status" value="1"/>
</dbReference>
<feature type="transmembrane region" description="Helical" evidence="7">
    <location>
        <begin position="56"/>
        <end position="74"/>
    </location>
</feature>
<name>A0A1Y2L008_9PROT</name>
<evidence type="ECO:0000256" key="6">
    <source>
        <dbReference type="ARBA" id="ARBA00023136"/>
    </source>
</evidence>
<comment type="function">
    <text evidence="7">Part of the tripartite ATP-independent periplasmic (TRAP) transport system.</text>
</comment>
<reference evidence="9 10" key="1">
    <citation type="submission" date="2014-03" db="EMBL/GenBank/DDBJ databases">
        <title>The draft genome sequence of Thalassospira mesophila JCM 18969.</title>
        <authorList>
            <person name="Lai Q."/>
            <person name="Shao Z."/>
        </authorList>
    </citation>
    <scope>NUCLEOTIDE SEQUENCE [LARGE SCALE GENOMIC DNA]</scope>
    <source>
        <strain evidence="9 10">JCM 18969</strain>
    </source>
</reference>
<comment type="caution">
    <text evidence="9">The sequence shown here is derived from an EMBL/GenBank/DDBJ whole genome shotgun (WGS) entry which is preliminary data.</text>
</comment>
<feature type="transmembrane region" description="Helical" evidence="7">
    <location>
        <begin position="12"/>
        <end position="36"/>
    </location>
</feature>
<dbReference type="OrthoDB" id="6183232at2"/>
<feature type="domain" description="Tripartite ATP-independent periplasmic transporters DctQ component" evidence="8">
    <location>
        <begin position="40"/>
        <end position="161"/>
    </location>
</feature>
<feature type="transmembrane region" description="Helical" evidence="7">
    <location>
        <begin position="136"/>
        <end position="159"/>
    </location>
</feature>
<keyword evidence="5 7" id="KW-1133">Transmembrane helix</keyword>
<evidence type="ECO:0000313" key="9">
    <source>
        <dbReference type="EMBL" id="OSQ38045.1"/>
    </source>
</evidence>
<accession>A0A1Y2L008</accession>
<dbReference type="RefSeq" id="WP_085583526.1">
    <property type="nucleotide sequence ID" value="NZ_JFKA01000005.1"/>
</dbReference>
<evidence type="ECO:0000256" key="7">
    <source>
        <dbReference type="RuleBase" id="RU369079"/>
    </source>
</evidence>
<feature type="transmembrane region" description="Helical" evidence="7">
    <location>
        <begin position="95"/>
        <end position="116"/>
    </location>
</feature>
<keyword evidence="4 7" id="KW-0812">Transmembrane</keyword>
<evidence type="ECO:0000256" key="4">
    <source>
        <dbReference type="ARBA" id="ARBA00022692"/>
    </source>
</evidence>
<dbReference type="EMBL" id="JFKA01000005">
    <property type="protein sequence ID" value="OSQ38045.1"/>
    <property type="molecule type" value="Genomic_DNA"/>
</dbReference>
<keyword evidence="10" id="KW-1185">Reference proteome</keyword>
<evidence type="ECO:0000313" key="10">
    <source>
        <dbReference type="Proteomes" id="UP000193391"/>
    </source>
</evidence>
<dbReference type="Proteomes" id="UP000193391">
    <property type="component" value="Unassembled WGS sequence"/>
</dbReference>
<evidence type="ECO:0000256" key="5">
    <source>
        <dbReference type="ARBA" id="ARBA00022989"/>
    </source>
</evidence>
<keyword evidence="2 7" id="KW-0813">Transport</keyword>
<comment type="subcellular location">
    <subcellularLocation>
        <location evidence="7">Cell inner membrane</location>
        <topology evidence="7">Multi-pass membrane protein</topology>
    </subcellularLocation>
    <subcellularLocation>
        <location evidence="1">Cell membrane</location>
        <topology evidence="1">Multi-pass membrane protein</topology>
    </subcellularLocation>
</comment>
<dbReference type="STRING" id="1293891.TMES_13920"/>
<dbReference type="InterPro" id="IPR055348">
    <property type="entry name" value="DctQ"/>
</dbReference>